<organism evidence="2 3">
    <name type="scientific">Ilyodon furcidens</name>
    <name type="common">goldbreast splitfin</name>
    <dbReference type="NCBI Taxonomy" id="33524"/>
    <lineage>
        <taxon>Eukaryota</taxon>
        <taxon>Metazoa</taxon>
        <taxon>Chordata</taxon>
        <taxon>Craniata</taxon>
        <taxon>Vertebrata</taxon>
        <taxon>Euteleostomi</taxon>
        <taxon>Actinopterygii</taxon>
        <taxon>Neopterygii</taxon>
        <taxon>Teleostei</taxon>
        <taxon>Neoteleostei</taxon>
        <taxon>Acanthomorphata</taxon>
        <taxon>Ovalentaria</taxon>
        <taxon>Atherinomorphae</taxon>
        <taxon>Cyprinodontiformes</taxon>
        <taxon>Goodeidae</taxon>
        <taxon>Ilyodon</taxon>
    </lineage>
</organism>
<accession>A0ABV0VD76</accession>
<protein>
    <submittedName>
        <fullName evidence="2">Uncharacterized protein</fullName>
    </submittedName>
</protein>
<dbReference type="EMBL" id="JAHRIQ010104951">
    <property type="protein sequence ID" value="MEQ2255039.1"/>
    <property type="molecule type" value="Genomic_DNA"/>
</dbReference>
<feature type="transmembrane region" description="Helical" evidence="1">
    <location>
        <begin position="66"/>
        <end position="93"/>
    </location>
</feature>
<evidence type="ECO:0000313" key="3">
    <source>
        <dbReference type="Proteomes" id="UP001482620"/>
    </source>
</evidence>
<keyword evidence="3" id="KW-1185">Reference proteome</keyword>
<keyword evidence="1" id="KW-1133">Transmembrane helix</keyword>
<keyword evidence="1" id="KW-0472">Membrane</keyword>
<comment type="caution">
    <text evidence="2">The sequence shown here is derived from an EMBL/GenBank/DDBJ whole genome shotgun (WGS) entry which is preliminary data.</text>
</comment>
<sequence length="107" mass="11977">MVAGWPRRTRGVLDCCRRSSISWKLQPLYACTVFCVESRHSPTCNSVRGEQAVTGMCATNQRFRSLWATCMTVTMTASGAQLLLLALCVYRGWGLQQSAPRVRLSFK</sequence>
<evidence type="ECO:0000313" key="2">
    <source>
        <dbReference type="EMBL" id="MEQ2255039.1"/>
    </source>
</evidence>
<name>A0ABV0VD76_9TELE</name>
<keyword evidence="1" id="KW-0812">Transmembrane</keyword>
<gene>
    <name evidence="2" type="ORF">ILYODFUR_009684</name>
</gene>
<evidence type="ECO:0000256" key="1">
    <source>
        <dbReference type="SAM" id="Phobius"/>
    </source>
</evidence>
<dbReference type="Proteomes" id="UP001482620">
    <property type="component" value="Unassembled WGS sequence"/>
</dbReference>
<reference evidence="2 3" key="1">
    <citation type="submission" date="2021-06" db="EMBL/GenBank/DDBJ databases">
        <authorList>
            <person name="Palmer J.M."/>
        </authorList>
    </citation>
    <scope>NUCLEOTIDE SEQUENCE [LARGE SCALE GENOMIC DNA]</scope>
    <source>
        <strain evidence="3">if_2019</strain>
        <tissue evidence="2">Muscle</tissue>
    </source>
</reference>
<feature type="non-terminal residue" evidence="2">
    <location>
        <position position="107"/>
    </location>
</feature>
<proteinExistence type="predicted"/>